<dbReference type="Proteomes" id="UP000028058">
    <property type="component" value="Unassembled WGS sequence"/>
</dbReference>
<feature type="domain" description="HTH araC/xylS-type" evidence="4">
    <location>
        <begin position="130"/>
        <end position="227"/>
    </location>
</feature>
<accession>A0A3R7IPJ2</accession>
<evidence type="ECO:0000256" key="1">
    <source>
        <dbReference type="ARBA" id="ARBA00023015"/>
    </source>
</evidence>
<dbReference type="GO" id="GO:0043565">
    <property type="term" value="F:sequence-specific DNA binding"/>
    <property type="evidence" value="ECO:0007669"/>
    <property type="project" value="InterPro"/>
</dbReference>
<keyword evidence="6" id="KW-1185">Reference proteome</keyword>
<dbReference type="InterPro" id="IPR018060">
    <property type="entry name" value="HTH_AraC"/>
</dbReference>
<dbReference type="PROSITE" id="PS01124">
    <property type="entry name" value="HTH_ARAC_FAMILY_2"/>
    <property type="match status" value="1"/>
</dbReference>
<keyword evidence="1" id="KW-0805">Transcription regulation</keyword>
<name>A0A3R7IPJ2_9ACTN</name>
<dbReference type="EMBL" id="JNAD02000011">
    <property type="protein sequence ID" value="RKM93300.1"/>
    <property type="molecule type" value="Genomic_DNA"/>
</dbReference>
<dbReference type="InterPro" id="IPR046532">
    <property type="entry name" value="DUF6597"/>
</dbReference>
<dbReference type="InterPro" id="IPR050204">
    <property type="entry name" value="AraC_XylS_family_regulators"/>
</dbReference>
<dbReference type="Gene3D" id="1.10.10.60">
    <property type="entry name" value="Homeodomain-like"/>
    <property type="match status" value="1"/>
</dbReference>
<dbReference type="Pfam" id="PF12833">
    <property type="entry name" value="HTH_18"/>
    <property type="match status" value="1"/>
</dbReference>
<keyword evidence="3" id="KW-0804">Transcription</keyword>
<organism evidence="5 6">
    <name type="scientific">Streptomyces xinghaiensis</name>
    <dbReference type="NCBI Taxonomy" id="1038928"/>
    <lineage>
        <taxon>Bacteria</taxon>
        <taxon>Bacillati</taxon>
        <taxon>Actinomycetota</taxon>
        <taxon>Actinomycetes</taxon>
        <taxon>Kitasatosporales</taxon>
        <taxon>Streptomycetaceae</taxon>
        <taxon>Streptomyces</taxon>
    </lineage>
</organism>
<evidence type="ECO:0000313" key="6">
    <source>
        <dbReference type="Proteomes" id="UP000028058"/>
    </source>
</evidence>
<evidence type="ECO:0000259" key="4">
    <source>
        <dbReference type="PROSITE" id="PS01124"/>
    </source>
</evidence>
<evidence type="ECO:0000256" key="2">
    <source>
        <dbReference type="ARBA" id="ARBA00023125"/>
    </source>
</evidence>
<evidence type="ECO:0000256" key="3">
    <source>
        <dbReference type="ARBA" id="ARBA00023163"/>
    </source>
</evidence>
<sequence>MYEERRSARVPAVVWSRTAGVRQQRVLPDGCTDLIWDGAELFVAGPDTRAHQPDAPPGTRYTALRFPPGTGPAVFGVPAHELRDRRLPLAALRPDAEVRRLTERVAGAADPAEVLERAAAEALRGAGPADPRRTAVVAGLRAGLPVAEVAERAGLGVRGLHRLSLAAFGYGPKTLARILRMNRALDLARSGRPLAETAALAGYCDQAHLTREVRALAGLPPALLLAPPPSG</sequence>
<evidence type="ECO:0000313" key="5">
    <source>
        <dbReference type="EMBL" id="RKM93300.1"/>
    </source>
</evidence>
<dbReference type="OrthoDB" id="9815799at2"/>
<dbReference type="PANTHER" id="PTHR46796">
    <property type="entry name" value="HTH-TYPE TRANSCRIPTIONAL ACTIVATOR RHAS-RELATED"/>
    <property type="match status" value="1"/>
</dbReference>
<dbReference type="Pfam" id="PF20240">
    <property type="entry name" value="DUF6597"/>
    <property type="match status" value="1"/>
</dbReference>
<dbReference type="SMART" id="SM00342">
    <property type="entry name" value="HTH_ARAC"/>
    <property type="match status" value="1"/>
</dbReference>
<dbReference type="PANTHER" id="PTHR46796:SF15">
    <property type="entry name" value="BLL1074 PROTEIN"/>
    <property type="match status" value="1"/>
</dbReference>
<gene>
    <name evidence="5" type="ORF">SFRA_022690</name>
</gene>
<proteinExistence type="predicted"/>
<dbReference type="RefSeq" id="WP_043468830.1">
    <property type="nucleotide sequence ID" value="NZ_CP134822.1"/>
</dbReference>
<protein>
    <submittedName>
        <fullName evidence="5">Helix-turn-helix domain-containing protein</fullName>
    </submittedName>
</protein>
<comment type="caution">
    <text evidence="5">The sequence shown here is derived from an EMBL/GenBank/DDBJ whole genome shotgun (WGS) entry which is preliminary data.</text>
</comment>
<dbReference type="PROSITE" id="PS00041">
    <property type="entry name" value="HTH_ARAC_FAMILY_1"/>
    <property type="match status" value="1"/>
</dbReference>
<dbReference type="GO" id="GO:0003700">
    <property type="term" value="F:DNA-binding transcription factor activity"/>
    <property type="evidence" value="ECO:0007669"/>
    <property type="project" value="InterPro"/>
</dbReference>
<reference evidence="5 6" key="1">
    <citation type="journal article" date="2014" name="Genome Announc.">
        <title>Draft Genome Sequence of Streptomyces fradiae ATCC 19609, a Strain Highly Sensitive to Antibiotics.</title>
        <authorList>
            <person name="Bekker O.B."/>
            <person name="Klimina K.M."/>
            <person name="Vatlin A.A."/>
            <person name="Zakharevich N.V."/>
            <person name="Kasianov A.S."/>
            <person name="Danilenko V.N."/>
        </authorList>
    </citation>
    <scope>NUCLEOTIDE SEQUENCE [LARGE SCALE GENOMIC DNA]</scope>
    <source>
        <strain evidence="5 6">ATCC 19609</strain>
    </source>
</reference>
<dbReference type="InterPro" id="IPR018062">
    <property type="entry name" value="HTH_AraC-typ_CS"/>
</dbReference>
<keyword evidence="2" id="KW-0238">DNA-binding</keyword>
<dbReference type="AlphaFoldDB" id="A0A3R7IPJ2"/>